<dbReference type="Gene3D" id="2.30.120.10">
    <property type="match status" value="1"/>
</dbReference>
<feature type="active site" description="Nucleophile" evidence="5">
    <location>
        <position position="316"/>
    </location>
</feature>
<dbReference type="InterPro" id="IPR023343">
    <property type="entry name" value="Penicillin_amidase_dom1"/>
</dbReference>
<dbReference type="InterPro" id="IPR029055">
    <property type="entry name" value="Ntn_hydrolases_N"/>
</dbReference>
<dbReference type="Gene3D" id="1.10.1400.10">
    <property type="match status" value="1"/>
</dbReference>
<gene>
    <name evidence="6" type="ORF">HIJ39_20940</name>
</gene>
<dbReference type="GO" id="GO:0017000">
    <property type="term" value="P:antibiotic biosynthetic process"/>
    <property type="evidence" value="ECO:0007669"/>
    <property type="project" value="InterPro"/>
</dbReference>
<proteinExistence type="inferred from homology"/>
<evidence type="ECO:0000256" key="5">
    <source>
        <dbReference type="PIRSR" id="PIRSR001227-1"/>
    </source>
</evidence>
<keyword evidence="7" id="KW-1185">Reference proteome</keyword>
<dbReference type="Gene3D" id="1.10.439.10">
    <property type="entry name" value="Penicillin Amidohydrolase, domain 1"/>
    <property type="match status" value="1"/>
</dbReference>
<reference evidence="6 7" key="1">
    <citation type="submission" date="2020-04" db="EMBL/GenBank/DDBJ databases">
        <authorList>
            <person name="Zhang R."/>
            <person name="Schippers A."/>
        </authorList>
    </citation>
    <scope>NUCLEOTIDE SEQUENCE [LARGE SCALE GENOMIC DNA]</scope>
    <source>
        <strain evidence="6 7">DSM 109850</strain>
    </source>
</reference>
<keyword evidence="4" id="KW-0865">Zymogen</keyword>
<evidence type="ECO:0000313" key="7">
    <source>
        <dbReference type="Proteomes" id="UP000533476"/>
    </source>
</evidence>
<dbReference type="InterPro" id="IPR043147">
    <property type="entry name" value="Penicillin_amidase_A-knob"/>
</dbReference>
<dbReference type="InterPro" id="IPR002692">
    <property type="entry name" value="S45"/>
</dbReference>
<dbReference type="EMBL" id="JABBVZ010000149">
    <property type="protein sequence ID" value="NMP24779.1"/>
    <property type="molecule type" value="Genomic_DNA"/>
</dbReference>
<dbReference type="Gene3D" id="3.60.20.10">
    <property type="entry name" value="Glutamine Phosphoribosylpyrophosphate, subunit 1, domain 1"/>
    <property type="match status" value="1"/>
</dbReference>
<dbReference type="PANTHER" id="PTHR34218">
    <property type="entry name" value="PEPTIDASE S45 PENICILLIN AMIDASE"/>
    <property type="match status" value="1"/>
</dbReference>
<keyword evidence="2" id="KW-0732">Signal</keyword>
<protein>
    <submittedName>
        <fullName evidence="6">Penicillin acylase family protein</fullName>
    </submittedName>
</protein>
<dbReference type="SUPFAM" id="SSF56235">
    <property type="entry name" value="N-terminal nucleophile aminohydrolases (Ntn hydrolases)"/>
    <property type="match status" value="1"/>
</dbReference>
<dbReference type="PIRSF" id="PIRSF001227">
    <property type="entry name" value="Pen_acylase"/>
    <property type="match status" value="1"/>
</dbReference>
<comment type="similarity">
    <text evidence="1">Belongs to the peptidase S45 family.</text>
</comment>
<accession>A0A7Y0L7J8</accession>
<evidence type="ECO:0000313" key="6">
    <source>
        <dbReference type="EMBL" id="NMP24779.1"/>
    </source>
</evidence>
<organism evidence="6 7">
    <name type="scientific">Sulfobacillus harzensis</name>
    <dbReference type="NCBI Taxonomy" id="2729629"/>
    <lineage>
        <taxon>Bacteria</taxon>
        <taxon>Bacillati</taxon>
        <taxon>Bacillota</taxon>
        <taxon>Clostridia</taxon>
        <taxon>Eubacteriales</taxon>
        <taxon>Clostridiales Family XVII. Incertae Sedis</taxon>
        <taxon>Sulfobacillus</taxon>
    </lineage>
</organism>
<dbReference type="PANTHER" id="PTHR34218:SF3">
    <property type="entry name" value="ACYL-HOMOSERINE LACTONE ACYLASE PVDQ"/>
    <property type="match status" value="1"/>
</dbReference>
<comment type="caution">
    <text evidence="6">The sequence shown here is derived from an EMBL/GenBank/DDBJ whole genome shotgun (WGS) entry which is preliminary data.</text>
</comment>
<name>A0A7Y0L7J8_9FIRM</name>
<dbReference type="AlphaFoldDB" id="A0A7Y0L7J8"/>
<evidence type="ECO:0000256" key="3">
    <source>
        <dbReference type="ARBA" id="ARBA00022801"/>
    </source>
</evidence>
<keyword evidence="3" id="KW-0378">Hydrolase</keyword>
<dbReference type="InterPro" id="IPR043146">
    <property type="entry name" value="Penicillin_amidase_N_B-knob"/>
</dbReference>
<dbReference type="RefSeq" id="WP_169102985.1">
    <property type="nucleotide sequence ID" value="NZ_JABBVZ010000149.1"/>
</dbReference>
<dbReference type="GO" id="GO:0016811">
    <property type="term" value="F:hydrolase activity, acting on carbon-nitrogen (but not peptide) bonds, in linear amides"/>
    <property type="evidence" value="ECO:0007669"/>
    <property type="project" value="InterPro"/>
</dbReference>
<dbReference type="Proteomes" id="UP000533476">
    <property type="component" value="Unassembled WGS sequence"/>
</dbReference>
<evidence type="ECO:0000256" key="2">
    <source>
        <dbReference type="ARBA" id="ARBA00022729"/>
    </source>
</evidence>
<evidence type="ECO:0000256" key="1">
    <source>
        <dbReference type="ARBA" id="ARBA00006586"/>
    </source>
</evidence>
<dbReference type="InterPro" id="IPR014395">
    <property type="entry name" value="Pen/GL7ACA/AHL_acylase"/>
</dbReference>
<dbReference type="CDD" id="cd03747">
    <property type="entry name" value="Ntn_PGA_like"/>
    <property type="match status" value="1"/>
</dbReference>
<evidence type="ECO:0000256" key="4">
    <source>
        <dbReference type="ARBA" id="ARBA00023145"/>
    </source>
</evidence>
<dbReference type="Pfam" id="PF01804">
    <property type="entry name" value="Penicil_amidase"/>
    <property type="match status" value="1"/>
</dbReference>
<sequence length="856" mass="93453">MTPKRRLWSLILAIGFTALVLDLTLRGVGPLPPLASTFNPATGIWTNAKDAQLPTSQRLVLPGLHHPVTVSFGPRGTAYIKAQTDHDLFLAIGYVQAKNRLFQMDLMRRQGEGLLSQVVGKAALGSDRFELQLGLLRTARANWAALPPASSTRAALLAYSAGVNDLIKQDERQGTLPEMFKLLNYRPAPWTPIDTLVIQGDMTQDLDYTTAPIEYNLLQQSLGPQRASAWVPVDEPNTQHPYDLGPYLKEPLTPMESTARIQTPFSLKGGVPTGALPNTPSATAVEGLGSTAGADNTALKDVAALTQSFHHAFSDSNNWAVSGAKTANGQPMLAGDPHLSQTLPSIWYQLAGQAPGYDFTGVSIPGTPMILIGRNHNIAWSLTNVQNQATFFYREKINPKNRNQYFWDGAWRTMKTVQYTIPVKGQQSVNLTVKLTVHGPMMTQSGETLAVDWIGALPSPDISVMLSLLQATNFSEFQSALSRWHAPGQNFIYADRHGNIGLISAGYYAEVKHGQPWTVLSGTGADDVSGTIPYNAVPQSYDPASGFVFSANQREVSSRYPYYVGTSMDFFSTGFRADQIYDTLKNATHLTPADFARLQSNKQDVLAQTMVPEVLHALKGTALTTTDQQAAQLMSQWNGSMGVTSPQATIWWFFINQYLQDTFGPWWNADHVPVKADPNLALATTSEVGNPLVDDLEAWTAHDPTNPAFSLPSGQKRTAAEIMAKAFQQTVRKLAVKLGSNPRQWQWGRVHAREFPSLAQIAALGYGPRPSGGDSWTVDAADGGLVSSAGPSWRMIVNWQGPSQPPQALGVYPGGQSENPLSLWYQNRIQAWWSGQYAPIKSVSQDHGGPTWHLVP</sequence>